<sequence>MNLNPIPSPFSSLFIFISFLLIPSIQPEPKKVPFVHNTKRLRNHIRSLTSLNSQPKSNSLHLLPPVPNSPHQKMSKIRPSEVRTERIMAAKPTVNTAESWTVWKKSSMAFVGSDGFSVFDSNGKLAFRVDNYSRRNKYLLGELLLTDVDGRPLLALKPQILSLHDQWNGYSITASFKTLIFTMKQRSILKNRDDDVEIFMHKSRGGDMAESKSMEEADYRIQGCFKKRSCKIWGRSGKLVAWISRKMVSPLVILDEDVFRLVMVPGNQSELIMAFIVIMDRICRKPFNFMMLCH</sequence>
<dbReference type="PANTHER" id="PTHR31087:SF95">
    <property type="entry name" value="EXPRESSED PROTEIN"/>
    <property type="match status" value="1"/>
</dbReference>
<dbReference type="SUPFAM" id="SSF54518">
    <property type="entry name" value="Tubby C-terminal domain-like"/>
    <property type="match status" value="1"/>
</dbReference>
<name>A0ABD0VA71_DENTH</name>
<evidence type="ECO:0000313" key="3">
    <source>
        <dbReference type="EMBL" id="KAL0919506.1"/>
    </source>
</evidence>
<keyword evidence="2" id="KW-0732">Signal</keyword>
<accession>A0ABD0VA71</accession>
<evidence type="ECO:0008006" key="5">
    <source>
        <dbReference type="Google" id="ProtNLM"/>
    </source>
</evidence>
<dbReference type="EMBL" id="JANQDX010000009">
    <property type="protein sequence ID" value="KAL0919506.1"/>
    <property type="molecule type" value="Genomic_DNA"/>
</dbReference>
<keyword evidence="4" id="KW-1185">Reference proteome</keyword>
<evidence type="ECO:0000256" key="2">
    <source>
        <dbReference type="SAM" id="SignalP"/>
    </source>
</evidence>
<feature type="signal peptide" evidence="2">
    <location>
        <begin position="1"/>
        <end position="27"/>
    </location>
</feature>
<dbReference type="InterPro" id="IPR025659">
    <property type="entry name" value="Tubby-like_C"/>
</dbReference>
<dbReference type="Gene3D" id="2.40.160.200">
    <property type="entry name" value="LURP1-related"/>
    <property type="match status" value="1"/>
</dbReference>
<evidence type="ECO:0000256" key="1">
    <source>
        <dbReference type="ARBA" id="ARBA00005437"/>
    </source>
</evidence>
<organism evidence="3 4">
    <name type="scientific">Dendrobium thyrsiflorum</name>
    <name type="common">Pinecone-like raceme dendrobium</name>
    <name type="synonym">Orchid</name>
    <dbReference type="NCBI Taxonomy" id="117978"/>
    <lineage>
        <taxon>Eukaryota</taxon>
        <taxon>Viridiplantae</taxon>
        <taxon>Streptophyta</taxon>
        <taxon>Embryophyta</taxon>
        <taxon>Tracheophyta</taxon>
        <taxon>Spermatophyta</taxon>
        <taxon>Magnoliopsida</taxon>
        <taxon>Liliopsida</taxon>
        <taxon>Asparagales</taxon>
        <taxon>Orchidaceae</taxon>
        <taxon>Epidendroideae</taxon>
        <taxon>Malaxideae</taxon>
        <taxon>Dendrobiinae</taxon>
        <taxon>Dendrobium</taxon>
    </lineage>
</organism>
<dbReference type="AlphaFoldDB" id="A0ABD0VA71"/>
<proteinExistence type="inferred from homology"/>
<dbReference type="Pfam" id="PF04525">
    <property type="entry name" value="LOR"/>
    <property type="match status" value="1"/>
</dbReference>
<evidence type="ECO:0000313" key="4">
    <source>
        <dbReference type="Proteomes" id="UP001552299"/>
    </source>
</evidence>
<reference evidence="3 4" key="1">
    <citation type="journal article" date="2024" name="Plant Biotechnol. J.">
        <title>Dendrobium thyrsiflorum genome and its molecular insights into genes involved in important horticultural traits.</title>
        <authorList>
            <person name="Chen B."/>
            <person name="Wang J.Y."/>
            <person name="Zheng P.J."/>
            <person name="Li K.L."/>
            <person name="Liang Y.M."/>
            <person name="Chen X.F."/>
            <person name="Zhang C."/>
            <person name="Zhao X."/>
            <person name="He X."/>
            <person name="Zhang G.Q."/>
            <person name="Liu Z.J."/>
            <person name="Xu Q."/>
        </authorList>
    </citation>
    <scope>NUCLEOTIDE SEQUENCE [LARGE SCALE GENOMIC DNA]</scope>
    <source>
        <strain evidence="3">GZMU011</strain>
    </source>
</reference>
<dbReference type="InterPro" id="IPR038595">
    <property type="entry name" value="LOR_sf"/>
</dbReference>
<dbReference type="InterPro" id="IPR007612">
    <property type="entry name" value="LOR"/>
</dbReference>
<dbReference type="PANTHER" id="PTHR31087">
    <property type="match status" value="1"/>
</dbReference>
<comment type="similarity">
    <text evidence="1">Belongs to the LOR family.</text>
</comment>
<comment type="caution">
    <text evidence="3">The sequence shown here is derived from an EMBL/GenBank/DDBJ whole genome shotgun (WGS) entry which is preliminary data.</text>
</comment>
<gene>
    <name evidence="3" type="ORF">M5K25_011603</name>
</gene>
<protein>
    <recommendedName>
        <fullName evidence="5">Protein LURP-one-related 8</fullName>
    </recommendedName>
</protein>
<dbReference type="Proteomes" id="UP001552299">
    <property type="component" value="Unassembled WGS sequence"/>
</dbReference>
<feature type="chain" id="PRO_5044779555" description="Protein LURP-one-related 8" evidence="2">
    <location>
        <begin position="28"/>
        <end position="294"/>
    </location>
</feature>